<dbReference type="InterPro" id="IPR043408">
    <property type="entry name" value="IQCK"/>
</dbReference>
<dbReference type="STRING" id="205130.ENSMAMP00000034789"/>
<dbReference type="Proteomes" id="UP000261640">
    <property type="component" value="Unplaced"/>
</dbReference>
<dbReference type="GeneTree" id="ENSGT00940000168750"/>
<evidence type="ECO:0000313" key="1">
    <source>
        <dbReference type="Ensembl" id="ENSMAMP00000034789.2"/>
    </source>
</evidence>
<dbReference type="CTD" id="124152"/>
<dbReference type="CDD" id="cd23767">
    <property type="entry name" value="IQCD"/>
    <property type="match status" value="1"/>
</dbReference>
<dbReference type="Gene3D" id="1.20.890.10">
    <property type="entry name" value="cAMP-dependent protein kinase regulatory subunit, dimerization-anchoring domain"/>
    <property type="match status" value="1"/>
</dbReference>
<sequence>MAERNGAKKSLWQQVCEEYEAEQPSPPGAVCADSNSLNTQFSQYSTQPPASYGPTTNKVFVDDDPLRDFDGLCHPALTGYSVLGKPLPPVHKYPSAAGTTSPPQRPVTRFLEKRVFPVLLPGLEALLKEAQKHDCFQKKKTVFNPCDFLTEWLYNHNPCRQEQVPVSFYDIPFVKDWLSIHPRPPVPLFLLLSEDQAALLIQAFWRGYKVRARPDVQELRQWQRELRENHDIARTVEHFWAQQESRVGSAMTDPSESPQHGNADVSIKVVPPTPQTAVVQLPITQVSSEAGEWLTPSMHSIEENGLHTITE</sequence>
<evidence type="ECO:0000313" key="2">
    <source>
        <dbReference type="Proteomes" id="UP000261640"/>
    </source>
</evidence>
<dbReference type="CDD" id="cd22969">
    <property type="entry name" value="DD_IQCK"/>
    <property type="match status" value="1"/>
</dbReference>
<reference evidence="1" key="2">
    <citation type="submission" date="2025-09" db="UniProtKB">
        <authorList>
            <consortium name="Ensembl"/>
        </authorList>
    </citation>
    <scope>IDENTIFICATION</scope>
</reference>
<dbReference type="Ensembl" id="ENSMAMT00000035683.2">
    <property type="protein sequence ID" value="ENSMAMP00000034789.2"/>
    <property type="gene ID" value="ENSMAMG00000028603.1"/>
</dbReference>
<dbReference type="OrthoDB" id="2155538at2759"/>
<dbReference type="Pfam" id="PF00612">
    <property type="entry name" value="IQ"/>
    <property type="match status" value="1"/>
</dbReference>
<name>A0A3Q3NM47_9TELE</name>
<dbReference type="InterPro" id="IPR000048">
    <property type="entry name" value="IQ_motif_EF-hand-BS"/>
</dbReference>
<dbReference type="PANTHER" id="PTHR34927">
    <property type="entry name" value="IQ DOMAIN-CONTAINING PROTEIN K"/>
    <property type="match status" value="1"/>
</dbReference>
<reference evidence="1" key="1">
    <citation type="submission" date="2025-08" db="UniProtKB">
        <authorList>
            <consortium name="Ensembl"/>
        </authorList>
    </citation>
    <scope>IDENTIFICATION</scope>
</reference>
<dbReference type="PROSITE" id="PS50096">
    <property type="entry name" value="IQ"/>
    <property type="match status" value="1"/>
</dbReference>
<dbReference type="GeneID" id="113140822"/>
<dbReference type="RefSeq" id="XP_026180624.1">
    <property type="nucleotide sequence ID" value="XM_026324839.2"/>
</dbReference>
<protein>
    <submittedName>
        <fullName evidence="1">IQ motif containing K</fullName>
    </submittedName>
</protein>
<accession>A0A3Q3NM47</accession>
<organism evidence="1 2">
    <name type="scientific">Mastacembelus armatus</name>
    <name type="common">zig-zag eel</name>
    <dbReference type="NCBI Taxonomy" id="205130"/>
    <lineage>
        <taxon>Eukaryota</taxon>
        <taxon>Metazoa</taxon>
        <taxon>Chordata</taxon>
        <taxon>Craniata</taxon>
        <taxon>Vertebrata</taxon>
        <taxon>Euteleostomi</taxon>
        <taxon>Actinopterygii</taxon>
        <taxon>Neopterygii</taxon>
        <taxon>Teleostei</taxon>
        <taxon>Neoteleostei</taxon>
        <taxon>Acanthomorphata</taxon>
        <taxon>Anabantaria</taxon>
        <taxon>Synbranchiformes</taxon>
        <taxon>Mastacembelidae</taxon>
        <taxon>Mastacembelus</taxon>
    </lineage>
</organism>
<dbReference type="InParanoid" id="A0A3Q3NM47"/>
<proteinExistence type="predicted"/>
<dbReference type="PANTHER" id="PTHR34927:SF1">
    <property type="entry name" value="IQ DOMAIN-CONTAINING PROTEIN K"/>
    <property type="match status" value="1"/>
</dbReference>
<keyword evidence="2" id="KW-1185">Reference proteome</keyword>
<dbReference type="AlphaFoldDB" id="A0A3Q3NM47"/>